<sequence>MKTLLTFLLTVCIGIAGVGFTTAIKEPKPGDKKIKWMTIQEAFAATQKKPKKIFVDVYTDWCGWCKVMDRNTFTNPYIVDFMNENYYSVKLDAEGKEDITLGGRTYKSLGNVHELAAAMLQGKMSYPTTVYLNEKMELIQPVPGYLEPRMFHQITTYFAGNFHTKESFDQYKVGTYVKEFQAKLPNPSAGQ</sequence>
<feature type="domain" description="Spermatogenesis-associated protein 20-like TRX" evidence="2">
    <location>
        <begin position="32"/>
        <end position="139"/>
    </location>
</feature>
<comment type="caution">
    <text evidence="3">The sequence shown here is derived from an EMBL/GenBank/DDBJ whole genome shotgun (WGS) entry which is preliminary data.</text>
</comment>
<gene>
    <name evidence="3" type="ORF">F5984_07770</name>
</gene>
<proteinExistence type="predicted"/>
<reference evidence="3 4" key="1">
    <citation type="submission" date="2019-10" db="EMBL/GenBank/DDBJ databases">
        <title>Rudanella paleaurantiibacter sp. nov., isolated from sludge.</title>
        <authorList>
            <person name="Xu S.Q."/>
        </authorList>
    </citation>
    <scope>NUCLEOTIDE SEQUENCE [LARGE SCALE GENOMIC DNA]</scope>
    <source>
        <strain evidence="3 4">HX-22-17</strain>
    </source>
</reference>
<dbReference type="PANTHER" id="PTHR42899:SF1">
    <property type="entry name" value="SPERMATOGENESIS-ASSOCIATED PROTEIN 20"/>
    <property type="match status" value="1"/>
</dbReference>
<evidence type="ECO:0000256" key="1">
    <source>
        <dbReference type="ARBA" id="ARBA00023284"/>
    </source>
</evidence>
<accession>A0A7J5U320</accession>
<dbReference type="PANTHER" id="PTHR42899">
    <property type="entry name" value="SPERMATOGENESIS-ASSOCIATED PROTEIN 20"/>
    <property type="match status" value="1"/>
</dbReference>
<keyword evidence="1" id="KW-0676">Redox-active center</keyword>
<organism evidence="3 4">
    <name type="scientific">Rudanella paleaurantiibacter</name>
    <dbReference type="NCBI Taxonomy" id="2614655"/>
    <lineage>
        <taxon>Bacteria</taxon>
        <taxon>Pseudomonadati</taxon>
        <taxon>Bacteroidota</taxon>
        <taxon>Cytophagia</taxon>
        <taxon>Cytophagales</taxon>
        <taxon>Cytophagaceae</taxon>
        <taxon>Rudanella</taxon>
    </lineage>
</organism>
<dbReference type="Gene3D" id="3.40.30.10">
    <property type="entry name" value="Glutaredoxin"/>
    <property type="match status" value="1"/>
</dbReference>
<protein>
    <submittedName>
        <fullName evidence="3">DUF255 domain-containing protein</fullName>
    </submittedName>
</protein>
<name>A0A7J5U320_9BACT</name>
<dbReference type="InterPro" id="IPR036249">
    <property type="entry name" value="Thioredoxin-like_sf"/>
</dbReference>
<dbReference type="EMBL" id="WELI01000002">
    <property type="protein sequence ID" value="KAB7732100.1"/>
    <property type="molecule type" value="Genomic_DNA"/>
</dbReference>
<keyword evidence="4" id="KW-1185">Reference proteome</keyword>
<dbReference type="AlphaFoldDB" id="A0A7J5U320"/>
<dbReference type="InterPro" id="IPR024705">
    <property type="entry name" value="Ssp411"/>
</dbReference>
<dbReference type="InterPro" id="IPR004879">
    <property type="entry name" value="Ssp411-like_TRX"/>
</dbReference>
<dbReference type="Pfam" id="PF03190">
    <property type="entry name" value="Thioredox_DsbH"/>
    <property type="match status" value="1"/>
</dbReference>
<dbReference type="SUPFAM" id="SSF52833">
    <property type="entry name" value="Thioredoxin-like"/>
    <property type="match status" value="1"/>
</dbReference>
<evidence type="ECO:0000259" key="2">
    <source>
        <dbReference type="Pfam" id="PF03190"/>
    </source>
</evidence>
<dbReference type="InterPro" id="IPR017937">
    <property type="entry name" value="Thioredoxin_CS"/>
</dbReference>
<evidence type="ECO:0000313" key="3">
    <source>
        <dbReference type="EMBL" id="KAB7732100.1"/>
    </source>
</evidence>
<evidence type="ECO:0000313" key="4">
    <source>
        <dbReference type="Proteomes" id="UP000488299"/>
    </source>
</evidence>
<dbReference type="RefSeq" id="WP_152123673.1">
    <property type="nucleotide sequence ID" value="NZ_WELI01000002.1"/>
</dbReference>
<dbReference type="Proteomes" id="UP000488299">
    <property type="component" value="Unassembled WGS sequence"/>
</dbReference>
<dbReference type="PROSITE" id="PS00194">
    <property type="entry name" value="THIOREDOXIN_1"/>
    <property type="match status" value="1"/>
</dbReference>